<dbReference type="InterPro" id="IPR001308">
    <property type="entry name" value="ETF_a/FixB"/>
</dbReference>
<dbReference type="GO" id="GO:0009055">
    <property type="term" value="F:electron transfer activity"/>
    <property type="evidence" value="ECO:0007669"/>
    <property type="project" value="InterPro"/>
</dbReference>
<keyword evidence="6" id="KW-1185">Reference proteome</keyword>
<dbReference type="SUPFAM" id="SSF52402">
    <property type="entry name" value="Adenine nucleotide alpha hydrolases-like"/>
    <property type="match status" value="1"/>
</dbReference>
<feature type="binding site" evidence="3">
    <location>
        <position position="219"/>
    </location>
    <ligand>
        <name>FAD</name>
        <dbReference type="ChEBI" id="CHEBI:57692"/>
    </ligand>
</feature>
<dbReference type="InterPro" id="IPR029035">
    <property type="entry name" value="DHS-like_NAD/FAD-binding_dom"/>
</dbReference>
<feature type="binding site" evidence="3">
    <location>
        <position position="297"/>
    </location>
    <ligand>
        <name>FAD</name>
        <dbReference type="ChEBI" id="CHEBI:57692"/>
    </ligand>
</feature>
<keyword evidence="2" id="KW-0813">Transport</keyword>
<feature type="binding site" evidence="3">
    <location>
        <begin position="276"/>
        <end position="283"/>
    </location>
    <ligand>
        <name>FAD</name>
        <dbReference type="ChEBI" id="CHEBI:57692"/>
    </ligand>
</feature>
<dbReference type="SUPFAM" id="SSF52467">
    <property type="entry name" value="DHS-like NAD/FAD-binding domain"/>
    <property type="match status" value="1"/>
</dbReference>
<dbReference type="PANTHER" id="PTHR43153:SF1">
    <property type="entry name" value="ELECTRON TRANSFER FLAVOPROTEIN SUBUNIT ALPHA, MITOCHONDRIAL"/>
    <property type="match status" value="1"/>
</dbReference>
<dbReference type="Pfam" id="PF01012">
    <property type="entry name" value="ETF"/>
    <property type="match status" value="1"/>
</dbReference>
<proteinExistence type="inferred from homology"/>
<gene>
    <name evidence="5" type="ORF">DSCA_18190</name>
</gene>
<dbReference type="AlphaFoldDB" id="A0A5K7YJ42"/>
<dbReference type="Gene3D" id="3.40.50.620">
    <property type="entry name" value="HUPs"/>
    <property type="match status" value="1"/>
</dbReference>
<comment type="cofactor">
    <cofactor evidence="3">
        <name>FAD</name>
        <dbReference type="ChEBI" id="CHEBI:57692"/>
    </cofactor>
    <text evidence="3">Binds 1 FAD per dimer.</text>
</comment>
<dbReference type="Proteomes" id="UP000427906">
    <property type="component" value="Chromosome"/>
</dbReference>
<reference evidence="5 6" key="1">
    <citation type="submission" date="2019-11" db="EMBL/GenBank/DDBJ databases">
        <title>Comparative genomics of hydrocarbon-degrading Desulfosarcina strains.</title>
        <authorList>
            <person name="Watanabe M."/>
            <person name="Kojima H."/>
            <person name="Fukui M."/>
        </authorList>
    </citation>
    <scope>NUCLEOTIDE SEQUENCE [LARGE SCALE GENOMIC DNA]</scope>
    <source>
        <strain evidence="5 6">PL12</strain>
    </source>
</reference>
<name>A0A5K7YJ42_9BACT</name>
<protein>
    <submittedName>
        <fullName evidence="5">Electron transfer flavoprotein subunit alpha</fullName>
    </submittedName>
</protein>
<feature type="binding site" evidence="3">
    <location>
        <begin position="259"/>
        <end position="263"/>
    </location>
    <ligand>
        <name>FAD</name>
        <dbReference type="ChEBI" id="CHEBI:57692"/>
    </ligand>
</feature>
<dbReference type="Gene3D" id="3.40.50.1220">
    <property type="entry name" value="TPP-binding domain"/>
    <property type="match status" value="1"/>
</dbReference>
<dbReference type="InterPro" id="IPR014731">
    <property type="entry name" value="ETF_asu_C"/>
</dbReference>
<dbReference type="SMART" id="SM00893">
    <property type="entry name" value="ETF"/>
    <property type="match status" value="1"/>
</dbReference>
<dbReference type="GO" id="GO:0033539">
    <property type="term" value="P:fatty acid beta-oxidation using acyl-CoA dehydrogenase"/>
    <property type="evidence" value="ECO:0007669"/>
    <property type="project" value="TreeGrafter"/>
</dbReference>
<evidence type="ECO:0000313" key="6">
    <source>
        <dbReference type="Proteomes" id="UP000427906"/>
    </source>
</evidence>
<keyword evidence="3" id="KW-0285">Flavoprotein</keyword>
<evidence type="ECO:0000256" key="1">
    <source>
        <dbReference type="ARBA" id="ARBA00005817"/>
    </source>
</evidence>
<dbReference type="InterPro" id="IPR014729">
    <property type="entry name" value="Rossmann-like_a/b/a_fold"/>
</dbReference>
<evidence type="ECO:0000313" key="5">
    <source>
        <dbReference type="EMBL" id="BBO67889.1"/>
    </source>
</evidence>
<dbReference type="RefSeq" id="WP_155316102.1">
    <property type="nucleotide sequence ID" value="NZ_AP021874.1"/>
</dbReference>
<organism evidence="5 6">
    <name type="scientific">Desulfosarcina alkanivorans</name>
    <dbReference type="NCBI Taxonomy" id="571177"/>
    <lineage>
        <taxon>Bacteria</taxon>
        <taxon>Pseudomonadati</taxon>
        <taxon>Thermodesulfobacteriota</taxon>
        <taxon>Desulfobacteria</taxon>
        <taxon>Desulfobacterales</taxon>
        <taxon>Desulfosarcinaceae</taxon>
        <taxon>Desulfosarcina</taxon>
    </lineage>
</organism>
<dbReference type="InterPro" id="IPR014730">
    <property type="entry name" value="ETF_a/b_N"/>
</dbReference>
<evidence type="ECO:0000259" key="4">
    <source>
        <dbReference type="SMART" id="SM00893"/>
    </source>
</evidence>
<dbReference type="Pfam" id="PF00766">
    <property type="entry name" value="ETF_alpha"/>
    <property type="match status" value="1"/>
</dbReference>
<evidence type="ECO:0000256" key="3">
    <source>
        <dbReference type="PIRSR" id="PIRSR000089-1"/>
    </source>
</evidence>
<dbReference type="KEGG" id="dalk:DSCA_18190"/>
<feature type="domain" description="Electron transfer flavoprotein alpha/beta-subunit N-terminal" evidence="4">
    <location>
        <begin position="9"/>
        <end position="190"/>
    </location>
</feature>
<comment type="similarity">
    <text evidence="1">Belongs to the ETF alpha-subunit/FixB family.</text>
</comment>
<evidence type="ECO:0000256" key="2">
    <source>
        <dbReference type="ARBA" id="ARBA00022982"/>
    </source>
</evidence>
<dbReference type="EMBL" id="AP021874">
    <property type="protein sequence ID" value="BBO67889.1"/>
    <property type="molecule type" value="Genomic_DNA"/>
</dbReference>
<dbReference type="OrthoDB" id="9770286at2"/>
<feature type="binding site" evidence="3">
    <location>
        <begin position="245"/>
        <end position="246"/>
    </location>
    <ligand>
        <name>FAD</name>
        <dbReference type="ChEBI" id="CHEBI:57692"/>
    </ligand>
</feature>
<keyword evidence="3" id="KW-0274">FAD</keyword>
<dbReference type="PANTHER" id="PTHR43153">
    <property type="entry name" value="ELECTRON TRANSFER FLAVOPROTEIN ALPHA"/>
    <property type="match status" value="1"/>
</dbReference>
<dbReference type="GO" id="GO:0050660">
    <property type="term" value="F:flavin adenine dinucleotide binding"/>
    <property type="evidence" value="ECO:0007669"/>
    <property type="project" value="InterPro"/>
</dbReference>
<accession>A0A5K7YJ42</accession>
<sequence length="337" mass="35458">MQSSDRGTVLMVGETIDGRLSAGSGDLGKQALKLAERLGGRPVGVLTGYGSDEPARTWSASAGISVIVLEHARCRFPNPSMTASGVAGLVDEYAPRAVCFPHTMRACQAAATLSWRLNVPCVTAVEAIAEKNGHFELKRSIFGGKLCRTVSVGTTPLVMTIMPGTGSPSMPTAVPDVPLPVAIRRLPDTDPGAIPRRIDRRKEADQALKKAQVVVAGGRGLGTPEQAGLLDTVAAMFKSAAVAGSRGACDLGWLPHSRQVGETGRTVAPALYLACGISGAPQHLAGMRTSQTIVAINTDPDAAMLKVAHYAVIEDLGRFLPALREQYEKMTDKGRRL</sequence>
<keyword evidence="2" id="KW-0249">Electron transport</keyword>
<dbReference type="PIRSF" id="PIRSF000089">
    <property type="entry name" value="Electra_flavoP_a"/>
    <property type="match status" value="1"/>
</dbReference>